<feature type="transmembrane region" description="Helical" evidence="1">
    <location>
        <begin position="33"/>
        <end position="51"/>
    </location>
</feature>
<reference evidence="2 3" key="1">
    <citation type="submission" date="2016-11" db="EMBL/GenBank/DDBJ databases">
        <authorList>
            <person name="Jaros S."/>
            <person name="Januszkiewicz K."/>
            <person name="Wedrychowicz H."/>
        </authorList>
    </citation>
    <scope>NUCLEOTIDE SEQUENCE [LARGE SCALE GENOMIC DNA]</scope>
    <source>
        <strain evidence="2 3">KHT3</strain>
    </source>
</reference>
<dbReference type="AlphaFoldDB" id="A0A1M6U4N0"/>
<protein>
    <submittedName>
        <fullName evidence="2">Uncharacterized protein</fullName>
    </submittedName>
</protein>
<gene>
    <name evidence="2" type="ORF">SAMN05216463_10814</name>
</gene>
<sequence>MKLLLAALMLLLSLCLILSPLYLVWLGLTGTGSFWIRTLLVVAGLVLCRMAKPISVITGKDWKIF</sequence>
<dbReference type="OrthoDB" id="1083007at2"/>
<keyword evidence="1" id="KW-1133">Transmembrane helix</keyword>
<accession>A0A1M6U4N0</accession>
<dbReference type="EMBL" id="FRBD01000008">
    <property type="protein sequence ID" value="SHK64113.1"/>
    <property type="molecule type" value="Genomic_DNA"/>
</dbReference>
<keyword evidence="1" id="KW-0472">Membrane</keyword>
<evidence type="ECO:0000313" key="2">
    <source>
        <dbReference type="EMBL" id="SHK64113.1"/>
    </source>
</evidence>
<proteinExistence type="predicted"/>
<organism evidence="2 3">
    <name type="scientific">Xylanibacter ruminicola</name>
    <name type="common">Prevotella ruminicola</name>
    <dbReference type="NCBI Taxonomy" id="839"/>
    <lineage>
        <taxon>Bacteria</taxon>
        <taxon>Pseudomonadati</taxon>
        <taxon>Bacteroidota</taxon>
        <taxon>Bacteroidia</taxon>
        <taxon>Bacteroidales</taxon>
        <taxon>Prevotellaceae</taxon>
        <taxon>Xylanibacter</taxon>
    </lineage>
</organism>
<dbReference type="Proteomes" id="UP000184130">
    <property type="component" value="Unassembled WGS sequence"/>
</dbReference>
<dbReference type="RefSeq" id="WP_139261467.1">
    <property type="nucleotide sequence ID" value="NZ_FRBD01000008.1"/>
</dbReference>
<evidence type="ECO:0000256" key="1">
    <source>
        <dbReference type="SAM" id="Phobius"/>
    </source>
</evidence>
<evidence type="ECO:0000313" key="3">
    <source>
        <dbReference type="Proteomes" id="UP000184130"/>
    </source>
</evidence>
<name>A0A1M6U4N0_XYLRU</name>
<keyword evidence="1" id="KW-0812">Transmembrane</keyword>